<accession>A0A015MCS1</accession>
<proteinExistence type="predicted"/>
<dbReference type="InterPro" id="IPR057227">
    <property type="entry name" value="DUF7905"/>
</dbReference>
<dbReference type="Proteomes" id="UP000022910">
    <property type="component" value="Unassembled WGS sequence"/>
</dbReference>
<evidence type="ECO:0000313" key="4">
    <source>
        <dbReference type="Proteomes" id="UP000022910"/>
    </source>
</evidence>
<evidence type="ECO:0000256" key="1">
    <source>
        <dbReference type="SAM" id="MobiDB-lite"/>
    </source>
</evidence>
<feature type="compositionally biased region" description="Basic and acidic residues" evidence="1">
    <location>
        <begin position="63"/>
        <end position="86"/>
    </location>
</feature>
<feature type="compositionally biased region" description="Basic residues" evidence="1">
    <location>
        <begin position="1"/>
        <end position="14"/>
    </location>
</feature>
<dbReference type="STRING" id="1432141.A0A015MCS1"/>
<dbReference type="HOGENOM" id="CLU_421584_0_0_1"/>
<feature type="region of interest" description="Disordered" evidence="1">
    <location>
        <begin position="1"/>
        <end position="86"/>
    </location>
</feature>
<feature type="region of interest" description="Disordered" evidence="1">
    <location>
        <begin position="230"/>
        <end position="251"/>
    </location>
</feature>
<dbReference type="OrthoDB" id="4739136at2759"/>
<keyword evidence="4" id="KW-1185">Reference proteome</keyword>
<comment type="caution">
    <text evidence="3">The sequence shown here is derived from an EMBL/GenBank/DDBJ whole genome shotgun (WGS) entry which is preliminary data.</text>
</comment>
<protein>
    <recommendedName>
        <fullName evidence="2">DUF7905 domain-containing protein</fullName>
    </recommendedName>
</protein>
<dbReference type="Pfam" id="PF25482">
    <property type="entry name" value="DUF7905"/>
    <property type="match status" value="1"/>
</dbReference>
<evidence type="ECO:0000313" key="3">
    <source>
        <dbReference type="EMBL" id="EXX64598.1"/>
    </source>
</evidence>
<feature type="domain" description="DUF7905" evidence="2">
    <location>
        <begin position="402"/>
        <end position="741"/>
    </location>
</feature>
<name>A0A015MCS1_RHIIW</name>
<dbReference type="AlphaFoldDB" id="A0A015MCS1"/>
<gene>
    <name evidence="3" type="ORF">RirG_141200</name>
</gene>
<dbReference type="EMBL" id="JEMT01023000">
    <property type="protein sequence ID" value="EXX64598.1"/>
    <property type="molecule type" value="Genomic_DNA"/>
</dbReference>
<dbReference type="OMA" id="CHIWHEP"/>
<evidence type="ECO:0000259" key="2">
    <source>
        <dbReference type="Pfam" id="PF25482"/>
    </source>
</evidence>
<feature type="compositionally biased region" description="Basic and acidic residues" evidence="1">
    <location>
        <begin position="15"/>
        <end position="31"/>
    </location>
</feature>
<sequence length="768" mass="89883">MTNRNKKKNRRKKAENRQVESNSKEVDDSNKDSVSNNSKEVDVDSVSSNSKEVDVDSVSNNSKEVDVNNKDSVSKNSKEVDDNYKDSVPKKEDIKVFYEEDEVEWKQLNHKSTPLSLIKEKIDDDQFAPVSIPDMVWMIPPHCNISPSELFGEKEMYLKRIAILTDSQIEFNKSKNRIEMWGGDENFDNLKEAARQFEDIANTVLERKKRGRNKTWDDWEKAERAPLTKKEEKKLERRKKREEEENKYKEMTNDPHPFYGFFVIPDSDIPIEQFIGKNGYMLDPVRIKFKCHIWHEPKHSYIKVVGKNDESVEEASLRVRGLFVKVFAYKSIPPRGWVFHMLEPPNKPHKVRIADPPSWFIKPYDVLDFKLLEPVFEGDKIPIVGKEDASKELDQSFDPAILQGIRESNSKNIEDAFVKALQHIHLLDEVIKIRIRIGHVCLTRFPQRKDSNPLWAIDKFEKVLKNPRILSKFATCLATKDEQLDKLFDDLIFRSKAWEKSNESRKDEKETRELDYSTCCQELDGSPFREFKIYAIRKIPDSENESWPCSFDVKVERYENEKGKIDRSSNSSKRTDRTHDKNDKIGLWDAVLNEKDILDISMACLDSSYSWKILIQTARRLSNDKIGAQGNFVYKLRICPKGRLVYSNTKEINVLSVCEKTKWKYWWLKDYIIEITKYEYWNLSEHQDSPPGIDIPLSKEPSPIVTYGITLYNKSWDEVSFNSNLEPGEVPEWYPHEIVDEEKTGGINSLMKDINNFIEIIQKNVKIY</sequence>
<organism evidence="3 4">
    <name type="scientific">Rhizophagus irregularis (strain DAOM 197198w)</name>
    <name type="common">Glomus intraradices</name>
    <dbReference type="NCBI Taxonomy" id="1432141"/>
    <lineage>
        <taxon>Eukaryota</taxon>
        <taxon>Fungi</taxon>
        <taxon>Fungi incertae sedis</taxon>
        <taxon>Mucoromycota</taxon>
        <taxon>Glomeromycotina</taxon>
        <taxon>Glomeromycetes</taxon>
        <taxon>Glomerales</taxon>
        <taxon>Glomeraceae</taxon>
        <taxon>Rhizophagus</taxon>
    </lineage>
</organism>
<reference evidence="3 4" key="1">
    <citation type="submission" date="2014-02" db="EMBL/GenBank/DDBJ databases">
        <title>Single nucleus genome sequencing reveals high similarity among nuclei of an endomycorrhizal fungus.</title>
        <authorList>
            <person name="Lin K."/>
            <person name="Geurts R."/>
            <person name="Zhang Z."/>
            <person name="Limpens E."/>
            <person name="Saunders D.G."/>
            <person name="Mu D."/>
            <person name="Pang E."/>
            <person name="Cao H."/>
            <person name="Cha H."/>
            <person name="Lin T."/>
            <person name="Zhou Q."/>
            <person name="Shang Y."/>
            <person name="Li Y."/>
            <person name="Ivanov S."/>
            <person name="Sharma T."/>
            <person name="Velzen R.V."/>
            <person name="Ruijter N.D."/>
            <person name="Aanen D.K."/>
            <person name="Win J."/>
            <person name="Kamoun S."/>
            <person name="Bisseling T."/>
            <person name="Huang S."/>
        </authorList>
    </citation>
    <scope>NUCLEOTIDE SEQUENCE [LARGE SCALE GENOMIC DNA]</scope>
    <source>
        <strain evidence="4">DAOM197198w</strain>
    </source>
</reference>